<evidence type="ECO:0000313" key="3">
    <source>
        <dbReference type="Proteomes" id="UP001430953"/>
    </source>
</evidence>
<protein>
    <submittedName>
        <fullName evidence="2">Uncharacterized protein</fullName>
    </submittedName>
</protein>
<comment type="caution">
    <text evidence="2">The sequence shown here is derived from an EMBL/GenBank/DDBJ whole genome shotgun (WGS) entry which is preliminary data.</text>
</comment>
<sequence length="96" mass="11282">MVVVVVIVMMIVMMAVVVMVIWMMIVVIVVVIREIIVRRNCGYTWCDHCGNKGRPPPPPFPSAEEHLPRYPIVRYHFYRSRSITYFQHCLSLYTLI</sequence>
<name>A0AAW2GHS5_9HYME</name>
<gene>
    <name evidence="2" type="ORF">PUN28_004799</name>
</gene>
<keyword evidence="3" id="KW-1185">Reference proteome</keyword>
<dbReference type="AlphaFoldDB" id="A0AAW2GHS5"/>
<accession>A0AAW2GHS5</accession>
<proteinExistence type="predicted"/>
<feature type="transmembrane region" description="Helical" evidence="1">
    <location>
        <begin position="6"/>
        <end position="32"/>
    </location>
</feature>
<reference evidence="2 3" key="1">
    <citation type="submission" date="2023-03" db="EMBL/GenBank/DDBJ databases">
        <title>High recombination rates correlate with genetic variation in Cardiocondyla obscurior ants.</title>
        <authorList>
            <person name="Errbii M."/>
        </authorList>
    </citation>
    <scope>NUCLEOTIDE SEQUENCE [LARGE SCALE GENOMIC DNA]</scope>
    <source>
        <strain evidence="2">Alpha-2009</strain>
        <tissue evidence="2">Whole body</tissue>
    </source>
</reference>
<evidence type="ECO:0000313" key="2">
    <source>
        <dbReference type="EMBL" id="KAL0125977.1"/>
    </source>
</evidence>
<organism evidence="2 3">
    <name type="scientific">Cardiocondyla obscurior</name>
    <dbReference type="NCBI Taxonomy" id="286306"/>
    <lineage>
        <taxon>Eukaryota</taxon>
        <taxon>Metazoa</taxon>
        <taxon>Ecdysozoa</taxon>
        <taxon>Arthropoda</taxon>
        <taxon>Hexapoda</taxon>
        <taxon>Insecta</taxon>
        <taxon>Pterygota</taxon>
        <taxon>Neoptera</taxon>
        <taxon>Endopterygota</taxon>
        <taxon>Hymenoptera</taxon>
        <taxon>Apocrita</taxon>
        <taxon>Aculeata</taxon>
        <taxon>Formicoidea</taxon>
        <taxon>Formicidae</taxon>
        <taxon>Myrmicinae</taxon>
        <taxon>Cardiocondyla</taxon>
    </lineage>
</organism>
<dbReference type="EMBL" id="JADYXP020000004">
    <property type="protein sequence ID" value="KAL0125977.1"/>
    <property type="molecule type" value="Genomic_DNA"/>
</dbReference>
<keyword evidence="1" id="KW-1133">Transmembrane helix</keyword>
<dbReference type="Proteomes" id="UP001430953">
    <property type="component" value="Unassembled WGS sequence"/>
</dbReference>
<evidence type="ECO:0000256" key="1">
    <source>
        <dbReference type="SAM" id="Phobius"/>
    </source>
</evidence>
<keyword evidence="1" id="KW-0812">Transmembrane</keyword>
<keyword evidence="1" id="KW-0472">Membrane</keyword>